<evidence type="ECO:0000256" key="8">
    <source>
        <dbReference type="ARBA" id="ARBA00022801"/>
    </source>
</evidence>
<evidence type="ECO:0000256" key="2">
    <source>
        <dbReference type="ARBA" id="ARBA00002704"/>
    </source>
</evidence>
<dbReference type="PROSITE" id="PS00768">
    <property type="entry name" value="TRANSTHYRETIN_1"/>
    <property type="match status" value="1"/>
</dbReference>
<comment type="catalytic activity">
    <reaction evidence="1 9">
        <text>5-hydroxyisourate + H2O = 5-hydroxy-2-oxo-4-ureido-2,5-dihydro-1H-imidazole-5-carboxylate + H(+)</text>
        <dbReference type="Rhea" id="RHEA:23736"/>
        <dbReference type="ChEBI" id="CHEBI:15377"/>
        <dbReference type="ChEBI" id="CHEBI:15378"/>
        <dbReference type="ChEBI" id="CHEBI:18072"/>
        <dbReference type="ChEBI" id="CHEBI:58639"/>
        <dbReference type="EC" id="3.5.2.17"/>
    </reaction>
</comment>
<dbReference type="SUPFAM" id="SSF49472">
    <property type="entry name" value="Transthyretin (synonym: prealbumin)"/>
    <property type="match status" value="1"/>
</dbReference>
<dbReference type="PANTHER" id="PTHR10395:SF7">
    <property type="entry name" value="5-HYDROXYISOURATE HYDROLASE"/>
    <property type="match status" value="1"/>
</dbReference>
<dbReference type="SMART" id="SM00095">
    <property type="entry name" value="TR_THY"/>
    <property type="match status" value="1"/>
</dbReference>
<proteinExistence type="inferred from homology"/>
<evidence type="ECO:0000259" key="10">
    <source>
        <dbReference type="SMART" id="SM00095"/>
    </source>
</evidence>
<dbReference type="InterPro" id="IPR023416">
    <property type="entry name" value="Transthyretin/HIU_hydrolase_d"/>
</dbReference>
<comment type="similarity">
    <text evidence="3 9">Belongs to the transthyretin family. 5-hydroxyisourate hydrolase subfamily.</text>
</comment>
<organism evidence="11 12">
    <name type="scientific">Pseudoalteromonas marina</name>
    <dbReference type="NCBI Taxonomy" id="267375"/>
    <lineage>
        <taxon>Bacteria</taxon>
        <taxon>Pseudomonadati</taxon>
        <taxon>Pseudomonadota</taxon>
        <taxon>Gammaproteobacteria</taxon>
        <taxon>Alteromonadales</taxon>
        <taxon>Pseudoalteromonadaceae</taxon>
        <taxon>Pseudoalteromonas</taxon>
    </lineage>
</organism>
<dbReference type="CDD" id="cd05822">
    <property type="entry name" value="TLP_HIUase"/>
    <property type="match status" value="1"/>
</dbReference>
<evidence type="ECO:0000313" key="11">
    <source>
        <dbReference type="EMBL" id="MDP2566206.1"/>
    </source>
</evidence>
<reference evidence="11" key="1">
    <citation type="submission" date="2023-07" db="EMBL/GenBank/DDBJ databases">
        <title>Genome content predicts the carbon catabolic preferences of heterotrophic bacteria.</title>
        <authorList>
            <person name="Gralka M."/>
        </authorList>
    </citation>
    <scope>NUCLEOTIDE SEQUENCE</scope>
    <source>
        <strain evidence="11">4G09</strain>
    </source>
</reference>
<keyword evidence="12" id="KW-1185">Reference proteome</keyword>
<evidence type="ECO:0000256" key="5">
    <source>
        <dbReference type="ARBA" id="ARBA00012609"/>
    </source>
</evidence>
<keyword evidence="7 9" id="KW-0659">Purine metabolism</keyword>
<dbReference type="PRINTS" id="PR00189">
    <property type="entry name" value="TRNSTHYRETIN"/>
</dbReference>
<evidence type="ECO:0000256" key="9">
    <source>
        <dbReference type="RuleBase" id="RU361270"/>
    </source>
</evidence>
<evidence type="ECO:0000256" key="4">
    <source>
        <dbReference type="ARBA" id="ARBA00011881"/>
    </source>
</evidence>
<dbReference type="EC" id="3.5.2.17" evidence="5 9"/>
<dbReference type="GO" id="GO:0033971">
    <property type="term" value="F:hydroxyisourate hydrolase activity"/>
    <property type="evidence" value="ECO:0007669"/>
    <property type="project" value="UniProtKB-EC"/>
</dbReference>
<dbReference type="Gene3D" id="2.60.40.180">
    <property type="entry name" value="Transthyretin/hydroxyisourate hydrolase domain"/>
    <property type="match status" value="1"/>
</dbReference>
<dbReference type="InterPro" id="IPR023418">
    <property type="entry name" value="Thyroxine_BS"/>
</dbReference>
<gene>
    <name evidence="11" type="primary">uraH</name>
    <name evidence="11" type="ORF">Q8W34_16280</name>
</gene>
<evidence type="ECO:0000313" key="12">
    <source>
        <dbReference type="Proteomes" id="UP001177212"/>
    </source>
</evidence>
<accession>A0ABT9FHE6</accession>
<sequence>MNKSMNKSPITTHILDTSTGKPAENVTVKLFVHTNNDWQLIAQGKTNSDGRITDWLNTDVAFATYKLVFDLDSYYENQPTPAFYPEAQITFRLQDQKHHHIPLLLSPFGYSTYRGS</sequence>
<comment type="function">
    <text evidence="2">Catalyzes the hydrolysis of 5-hydroxyisourate (HIU) to 2-oxo-4-hydroxy-4-carboxy-5-ureidoimidazoline (OHCU).</text>
</comment>
<dbReference type="InterPro" id="IPR000895">
    <property type="entry name" value="Transthyretin/HIU_hydrolase"/>
</dbReference>
<keyword evidence="8 9" id="KW-0378">Hydrolase</keyword>
<evidence type="ECO:0000256" key="7">
    <source>
        <dbReference type="ARBA" id="ARBA00022631"/>
    </source>
</evidence>
<dbReference type="RefSeq" id="WP_305472870.1">
    <property type="nucleotide sequence ID" value="NZ_JAUYVT010000018.1"/>
</dbReference>
<evidence type="ECO:0000256" key="6">
    <source>
        <dbReference type="ARBA" id="ARBA00017539"/>
    </source>
</evidence>
<evidence type="ECO:0000256" key="1">
    <source>
        <dbReference type="ARBA" id="ARBA00001043"/>
    </source>
</evidence>
<name>A0ABT9FHE6_9GAMM</name>
<dbReference type="Proteomes" id="UP001177212">
    <property type="component" value="Unassembled WGS sequence"/>
</dbReference>
<dbReference type="EMBL" id="JAUYVT010000018">
    <property type="protein sequence ID" value="MDP2566206.1"/>
    <property type="molecule type" value="Genomic_DNA"/>
</dbReference>
<dbReference type="PANTHER" id="PTHR10395">
    <property type="entry name" value="URICASE AND TRANSTHYRETIN-RELATED"/>
    <property type="match status" value="1"/>
</dbReference>
<comment type="subunit">
    <text evidence="4 9">Homotetramer.</text>
</comment>
<dbReference type="InterPro" id="IPR014306">
    <property type="entry name" value="Hydroxyisourate_hydrolase"/>
</dbReference>
<dbReference type="Pfam" id="PF00576">
    <property type="entry name" value="Transthyretin"/>
    <property type="match status" value="1"/>
</dbReference>
<evidence type="ECO:0000256" key="3">
    <source>
        <dbReference type="ARBA" id="ARBA00009850"/>
    </source>
</evidence>
<feature type="domain" description="Transthyretin/hydroxyisourate hydrolase" evidence="10">
    <location>
        <begin position="5"/>
        <end position="115"/>
    </location>
</feature>
<dbReference type="NCBIfam" id="TIGR02962">
    <property type="entry name" value="hdxy_isourate"/>
    <property type="match status" value="1"/>
</dbReference>
<comment type="caution">
    <text evidence="11">The sequence shown here is derived from an EMBL/GenBank/DDBJ whole genome shotgun (WGS) entry which is preliminary data.</text>
</comment>
<dbReference type="InterPro" id="IPR036817">
    <property type="entry name" value="Transthyretin/HIU_hydrolase_sf"/>
</dbReference>
<protein>
    <recommendedName>
        <fullName evidence="6 9">5-hydroxyisourate hydrolase</fullName>
        <shortName evidence="9">HIU hydrolase</shortName>
        <shortName evidence="9">HIUHase</shortName>
        <ecNumber evidence="5 9">3.5.2.17</ecNumber>
    </recommendedName>
</protein>